<comment type="caution">
    <text evidence="2">The sequence shown here is derived from an EMBL/GenBank/DDBJ whole genome shotgun (WGS) entry which is preliminary data.</text>
</comment>
<organism evidence="2 3">
    <name type="scientific">Extibacter muris</name>
    <dbReference type="NCBI Taxonomy" id="1796622"/>
    <lineage>
        <taxon>Bacteria</taxon>
        <taxon>Bacillati</taxon>
        <taxon>Bacillota</taxon>
        <taxon>Clostridia</taxon>
        <taxon>Lachnospirales</taxon>
        <taxon>Lachnospiraceae</taxon>
        <taxon>Extibacter</taxon>
    </lineage>
</organism>
<evidence type="ECO:0000259" key="1">
    <source>
        <dbReference type="Pfam" id="PF19266"/>
    </source>
</evidence>
<reference evidence="2 3" key="1">
    <citation type="journal article" date="2016" name="Nat. Microbiol.">
        <title>The Mouse Intestinal Bacterial Collection (miBC) provides host-specific insight into cultured diversity and functional potential of the gut microbiota.</title>
        <authorList>
            <person name="Lagkouvardos I."/>
            <person name="Pukall R."/>
            <person name="Abt B."/>
            <person name="Foesel B.U."/>
            <person name="Meier-Kolthoff J.P."/>
            <person name="Kumar N."/>
            <person name="Bresciani A."/>
            <person name="Martinez I."/>
            <person name="Just S."/>
            <person name="Ziegler C."/>
            <person name="Brugiroux S."/>
            <person name="Garzetti D."/>
            <person name="Wenning M."/>
            <person name="Bui T.P."/>
            <person name="Wang J."/>
            <person name="Hugenholtz F."/>
            <person name="Plugge C.M."/>
            <person name="Peterson D.A."/>
            <person name="Hornef M.W."/>
            <person name="Baines J.F."/>
            <person name="Smidt H."/>
            <person name="Walter J."/>
            <person name="Kristiansen K."/>
            <person name="Nielsen H.B."/>
            <person name="Haller D."/>
            <person name="Overmann J."/>
            <person name="Stecher B."/>
            <person name="Clavel T."/>
        </authorList>
    </citation>
    <scope>NUCLEOTIDE SEQUENCE [LARGE SCALE GENOMIC DNA]</scope>
    <source>
        <strain evidence="2 3">DSM 28560</strain>
    </source>
</reference>
<dbReference type="Pfam" id="PF19266">
    <property type="entry name" value="CIS_tube"/>
    <property type="match status" value="1"/>
</dbReference>
<dbReference type="AlphaFoldDB" id="A0A4R4FDY5"/>
<sequence>MPELIEKACIQFMDMVTDSGGGTMFQVPFNPAQLCFEAGREREDRREPGIRGRKVRLKMKLIFDKSLEQGSVQEETEQFLEAARDPLKRRVVFQWDKLCFDGLLEQMSAVYEMFAEDGKPVRARIDLAIGSRSGSMASEEWYRDYKELFSIKG</sequence>
<feature type="domain" description="Contractile injection system tube protein N-terminal" evidence="1">
    <location>
        <begin position="6"/>
        <end position="129"/>
    </location>
</feature>
<dbReference type="RefSeq" id="WP_132279253.1">
    <property type="nucleotide sequence ID" value="NZ_JAOBST010000011.1"/>
</dbReference>
<name>A0A4R4FDY5_9FIRM</name>
<gene>
    <name evidence="2" type="ORF">E1963_14295</name>
</gene>
<evidence type="ECO:0000313" key="3">
    <source>
        <dbReference type="Proteomes" id="UP000295710"/>
    </source>
</evidence>
<dbReference type="InterPro" id="IPR045361">
    <property type="entry name" value="CIS_tube_prot_N"/>
</dbReference>
<evidence type="ECO:0000313" key="2">
    <source>
        <dbReference type="EMBL" id="TDA20943.1"/>
    </source>
</evidence>
<accession>A0A4R4FDY5</accession>
<dbReference type="Proteomes" id="UP000295710">
    <property type="component" value="Unassembled WGS sequence"/>
</dbReference>
<proteinExistence type="predicted"/>
<dbReference type="EMBL" id="SMMX01000013">
    <property type="protein sequence ID" value="TDA20943.1"/>
    <property type="molecule type" value="Genomic_DNA"/>
</dbReference>
<keyword evidence="3" id="KW-1185">Reference proteome</keyword>
<protein>
    <recommendedName>
        <fullName evidence="1">Contractile injection system tube protein N-terminal domain-containing protein</fullName>
    </recommendedName>
</protein>